<dbReference type="InterPro" id="IPR001447">
    <property type="entry name" value="Arylamine_N-AcTrfase"/>
</dbReference>
<accession>A0A1I3D8L0</accession>
<organism evidence="2 3">
    <name type="scientific">Nocardioides psychrotolerans</name>
    <dbReference type="NCBI Taxonomy" id="1005945"/>
    <lineage>
        <taxon>Bacteria</taxon>
        <taxon>Bacillati</taxon>
        <taxon>Actinomycetota</taxon>
        <taxon>Actinomycetes</taxon>
        <taxon>Propionibacteriales</taxon>
        <taxon>Nocardioidaceae</taxon>
        <taxon>Nocardioides</taxon>
    </lineage>
</organism>
<protein>
    <submittedName>
        <fullName evidence="2">Arylamine N-acetyltransferase</fullName>
    </submittedName>
</protein>
<dbReference type="InterPro" id="IPR038765">
    <property type="entry name" value="Papain-like_cys_pep_sf"/>
</dbReference>
<dbReference type="PANTHER" id="PTHR11786">
    <property type="entry name" value="N-HYDROXYARYLAMINE O-ACETYLTRANSFERASE"/>
    <property type="match status" value="1"/>
</dbReference>
<keyword evidence="2" id="KW-0808">Transferase</keyword>
<dbReference type="Proteomes" id="UP000198649">
    <property type="component" value="Unassembled WGS sequence"/>
</dbReference>
<dbReference type="PANTHER" id="PTHR11786:SF0">
    <property type="entry name" value="ARYLAMINE N-ACETYLTRANSFERASE 4-RELATED"/>
    <property type="match status" value="1"/>
</dbReference>
<dbReference type="GO" id="GO:0016407">
    <property type="term" value="F:acetyltransferase activity"/>
    <property type="evidence" value="ECO:0007669"/>
    <property type="project" value="InterPro"/>
</dbReference>
<dbReference type="RefSeq" id="WP_170259074.1">
    <property type="nucleotide sequence ID" value="NZ_BKAF01000004.1"/>
</dbReference>
<gene>
    <name evidence="2" type="ORF">SAMN05216561_102394</name>
</gene>
<proteinExistence type="inferred from homology"/>
<dbReference type="Gene3D" id="3.30.2140.10">
    <property type="entry name" value="Arylamine N-acetyltransferase"/>
    <property type="match status" value="1"/>
</dbReference>
<dbReference type="STRING" id="1005945.SAMN05216561_102394"/>
<keyword evidence="3" id="KW-1185">Reference proteome</keyword>
<comment type="similarity">
    <text evidence="1">Belongs to the arylamine N-acetyltransferase family.</text>
</comment>
<dbReference type="AlphaFoldDB" id="A0A1I3D8L0"/>
<evidence type="ECO:0000313" key="3">
    <source>
        <dbReference type="Proteomes" id="UP000198649"/>
    </source>
</evidence>
<dbReference type="Pfam" id="PF00797">
    <property type="entry name" value="Acetyltransf_2"/>
    <property type="match status" value="1"/>
</dbReference>
<name>A0A1I3D8L0_9ACTN</name>
<dbReference type="EMBL" id="FOQG01000002">
    <property type="protein sequence ID" value="SFH82908.1"/>
    <property type="molecule type" value="Genomic_DNA"/>
</dbReference>
<dbReference type="SUPFAM" id="SSF54001">
    <property type="entry name" value="Cysteine proteinases"/>
    <property type="match status" value="1"/>
</dbReference>
<evidence type="ECO:0000256" key="1">
    <source>
        <dbReference type="ARBA" id="ARBA00006547"/>
    </source>
</evidence>
<reference evidence="2 3" key="1">
    <citation type="submission" date="2016-10" db="EMBL/GenBank/DDBJ databases">
        <authorList>
            <person name="de Groot N.N."/>
        </authorList>
    </citation>
    <scope>NUCLEOTIDE SEQUENCE [LARGE SCALE GENOMIC DNA]</scope>
    <source>
        <strain evidence="2 3">CGMCC 1.11156</strain>
    </source>
</reference>
<evidence type="ECO:0000313" key="2">
    <source>
        <dbReference type="EMBL" id="SFH82908.1"/>
    </source>
</evidence>
<dbReference type="Gene3D" id="2.40.128.150">
    <property type="entry name" value="Cysteine proteinases"/>
    <property type="match status" value="1"/>
</dbReference>
<sequence length="282" mass="31056">MSIRAYLAHLGIEEPLPPTLQSLRLLHRRHVEQIPYENLQIMLGRPPSVDPASSLTRVGEVGRAGYCFHQNAVLELVLRDLGFTVERRHGHVWIDPEQRTDPFLNHLVLVVSGLPTDDNPDGDWWPDVGLGEGFLEPLPLVAGEFVDGPLRFAITEVTAEGWSFRNDPSGTFTGLEVTQAPTDPMAILDAHATLSTAPEGVFSRILVVQRRDPLGADTLRGCVLARVDAEGRRTTDLTSYDEWRGALVGLGLSLVGVEEADLRALFDRTLVAHEQWVAAGRP</sequence>